<keyword evidence="4" id="KW-1185">Reference proteome</keyword>
<protein>
    <recommendedName>
        <fullName evidence="2">DUF1990 domain-containing protein</fullName>
    </recommendedName>
</protein>
<accession>A0A328BFG2</accession>
<gene>
    <name evidence="3" type="ORF">DLM85_20125</name>
</gene>
<dbReference type="EMBL" id="QHKM01000008">
    <property type="protein sequence ID" value="RAK63858.1"/>
    <property type="molecule type" value="Genomic_DNA"/>
</dbReference>
<feature type="region of interest" description="Disordered" evidence="1">
    <location>
        <begin position="163"/>
        <end position="191"/>
    </location>
</feature>
<proteinExistence type="predicted"/>
<name>A0A328BFG2_9BACT</name>
<reference evidence="4" key="1">
    <citation type="submission" date="2018-05" db="EMBL/GenBank/DDBJ databases">
        <authorList>
            <person name="Nie L."/>
        </authorList>
    </citation>
    <scope>NUCLEOTIDE SEQUENCE [LARGE SCALE GENOMIC DNA]</scope>
    <source>
        <strain evidence="4">NL</strain>
    </source>
</reference>
<dbReference type="Pfam" id="PF09348">
    <property type="entry name" value="DUF1990"/>
    <property type="match status" value="1"/>
</dbReference>
<feature type="compositionally biased region" description="Basic and acidic residues" evidence="1">
    <location>
        <begin position="182"/>
        <end position="191"/>
    </location>
</feature>
<evidence type="ECO:0000256" key="1">
    <source>
        <dbReference type="SAM" id="MobiDB-lite"/>
    </source>
</evidence>
<sequence>MSKPVQDADTGAGPFTVRRYYIDIAHPKLSATELMSRVQAHPEEFSPDLLADFTKERGEAHQLQVDDEYHIKILGPWNGSVRVTEVAAQHFELCTLEGHPEAGTIRFSVRQLPGAAAALRFEIRSRARSRDGLVAFAYTTLGVGKQVQEQTWVTFCQRVAEASGGEATGPVQVDTTEEDESGKEHEHHERR</sequence>
<dbReference type="OrthoDB" id="4193407at2"/>
<evidence type="ECO:0000313" key="4">
    <source>
        <dbReference type="Proteomes" id="UP000248553"/>
    </source>
</evidence>
<dbReference type="AlphaFoldDB" id="A0A328BFG2"/>
<organism evidence="3 4">
    <name type="scientific">Hymenobacter edaphi</name>
    <dbReference type="NCBI Taxonomy" id="2211146"/>
    <lineage>
        <taxon>Bacteria</taxon>
        <taxon>Pseudomonadati</taxon>
        <taxon>Bacteroidota</taxon>
        <taxon>Cytophagia</taxon>
        <taxon>Cytophagales</taxon>
        <taxon>Hymenobacteraceae</taxon>
        <taxon>Hymenobacter</taxon>
    </lineage>
</organism>
<dbReference type="InterPro" id="IPR018960">
    <property type="entry name" value="DUF1990"/>
</dbReference>
<evidence type="ECO:0000259" key="2">
    <source>
        <dbReference type="Pfam" id="PF09348"/>
    </source>
</evidence>
<evidence type="ECO:0000313" key="3">
    <source>
        <dbReference type="EMBL" id="RAK63858.1"/>
    </source>
</evidence>
<dbReference type="RefSeq" id="WP_111479976.1">
    <property type="nucleotide sequence ID" value="NZ_QHKM01000008.1"/>
</dbReference>
<feature type="domain" description="DUF1990" evidence="2">
    <location>
        <begin position="62"/>
        <end position="143"/>
    </location>
</feature>
<dbReference type="Proteomes" id="UP000248553">
    <property type="component" value="Unassembled WGS sequence"/>
</dbReference>
<comment type="caution">
    <text evidence="3">The sequence shown here is derived from an EMBL/GenBank/DDBJ whole genome shotgun (WGS) entry which is preliminary data.</text>
</comment>